<reference evidence="1 2" key="1">
    <citation type="journal article" date="2018" name="PLoS Pathog.">
        <title>Evolution of structural diversity of trichothecenes, a family of toxins produced by plant pathogenic and entomopathogenic fungi.</title>
        <authorList>
            <person name="Proctor R.H."/>
            <person name="McCormick S.P."/>
            <person name="Kim H.S."/>
            <person name="Cardoza R.E."/>
            <person name="Stanley A.M."/>
            <person name="Lindo L."/>
            <person name="Kelly A."/>
            <person name="Brown D.W."/>
            <person name="Lee T."/>
            <person name="Vaughan M.M."/>
            <person name="Alexander N.J."/>
            <person name="Busman M."/>
            <person name="Gutierrez S."/>
        </authorList>
    </citation>
    <scope>NUCLEOTIDE SEQUENCE [LARGE SCALE GENOMIC DNA]</scope>
    <source>
        <strain evidence="1 2">NRRL 13405</strain>
    </source>
</reference>
<proteinExistence type="predicted"/>
<gene>
    <name evidence="1" type="ORF">FIE12Z_7550</name>
</gene>
<name>A0A395MJS7_9HYPO</name>
<protein>
    <submittedName>
        <fullName evidence="1">Uncharacterized protein</fullName>
    </submittedName>
</protein>
<comment type="caution">
    <text evidence="1">The sequence shown here is derived from an EMBL/GenBank/DDBJ whole genome shotgun (WGS) entry which is preliminary data.</text>
</comment>
<dbReference type="Proteomes" id="UP000265631">
    <property type="component" value="Unassembled WGS sequence"/>
</dbReference>
<evidence type="ECO:0000313" key="1">
    <source>
        <dbReference type="EMBL" id="RFN48192.1"/>
    </source>
</evidence>
<dbReference type="AlphaFoldDB" id="A0A395MJS7"/>
<sequence>MRFDIVAVHAALTIKASADRMEVFTAYAAVGQSNSYAFFYTDYGTYKINANEGCRGTSVPGMVKFCVDWGKRRAHFKFSGQRKRCLTQDSENAYGCPAVSCHKTTWREIPCHWR</sequence>
<evidence type="ECO:0000313" key="2">
    <source>
        <dbReference type="Proteomes" id="UP000265631"/>
    </source>
</evidence>
<keyword evidence="2" id="KW-1185">Reference proteome</keyword>
<organism evidence="1 2">
    <name type="scientific">Fusarium flagelliforme</name>
    <dbReference type="NCBI Taxonomy" id="2675880"/>
    <lineage>
        <taxon>Eukaryota</taxon>
        <taxon>Fungi</taxon>
        <taxon>Dikarya</taxon>
        <taxon>Ascomycota</taxon>
        <taxon>Pezizomycotina</taxon>
        <taxon>Sordariomycetes</taxon>
        <taxon>Hypocreomycetidae</taxon>
        <taxon>Hypocreales</taxon>
        <taxon>Nectriaceae</taxon>
        <taxon>Fusarium</taxon>
        <taxon>Fusarium incarnatum-equiseti species complex</taxon>
    </lineage>
</organism>
<dbReference type="EMBL" id="PXXK01000218">
    <property type="protein sequence ID" value="RFN48192.1"/>
    <property type="molecule type" value="Genomic_DNA"/>
</dbReference>
<accession>A0A395MJS7</accession>